<dbReference type="AlphaFoldDB" id="A0A8T0F5S0"/>
<comment type="caution">
    <text evidence="2">The sequence shown here is derived from an EMBL/GenBank/DDBJ whole genome shotgun (WGS) entry which is preliminary data.</text>
</comment>
<dbReference type="Proteomes" id="UP000807504">
    <property type="component" value="Unassembled WGS sequence"/>
</dbReference>
<evidence type="ECO:0000313" key="3">
    <source>
        <dbReference type="Proteomes" id="UP000807504"/>
    </source>
</evidence>
<gene>
    <name evidence="2" type="ORF">HNY73_011132</name>
</gene>
<evidence type="ECO:0000313" key="2">
    <source>
        <dbReference type="EMBL" id="KAF8785615.1"/>
    </source>
</evidence>
<sequence length="83" mass="9730">MRERKKKEKTQFMSQLKDGRSQLAKTDDDNMSENGFIFGERQVYLTCCPSSVVAFTEVFVYAYNTGNKKRTVNAIYRWSRWSG</sequence>
<reference evidence="2" key="1">
    <citation type="journal article" date="2020" name="bioRxiv">
        <title>Chromosome-level reference genome of the European wasp spider Argiope bruennichi: a resource for studies on range expansion and evolutionary adaptation.</title>
        <authorList>
            <person name="Sheffer M.M."/>
            <person name="Hoppe A."/>
            <person name="Krehenwinkel H."/>
            <person name="Uhl G."/>
            <person name="Kuss A.W."/>
            <person name="Jensen L."/>
            <person name="Jensen C."/>
            <person name="Gillespie R.G."/>
            <person name="Hoff K.J."/>
            <person name="Prost S."/>
        </authorList>
    </citation>
    <scope>NUCLEOTIDE SEQUENCE</scope>
</reference>
<feature type="compositionally biased region" description="Basic and acidic residues" evidence="1">
    <location>
        <begin position="17"/>
        <end position="28"/>
    </location>
</feature>
<reference evidence="2" key="2">
    <citation type="submission" date="2020-06" db="EMBL/GenBank/DDBJ databases">
        <authorList>
            <person name="Sheffer M."/>
        </authorList>
    </citation>
    <scope>NUCLEOTIDE SEQUENCE</scope>
</reference>
<accession>A0A8T0F5S0</accession>
<organism evidence="2 3">
    <name type="scientific">Argiope bruennichi</name>
    <name type="common">Wasp spider</name>
    <name type="synonym">Aranea bruennichi</name>
    <dbReference type="NCBI Taxonomy" id="94029"/>
    <lineage>
        <taxon>Eukaryota</taxon>
        <taxon>Metazoa</taxon>
        <taxon>Ecdysozoa</taxon>
        <taxon>Arthropoda</taxon>
        <taxon>Chelicerata</taxon>
        <taxon>Arachnida</taxon>
        <taxon>Araneae</taxon>
        <taxon>Araneomorphae</taxon>
        <taxon>Entelegynae</taxon>
        <taxon>Araneoidea</taxon>
        <taxon>Araneidae</taxon>
        <taxon>Argiope</taxon>
    </lineage>
</organism>
<feature type="region of interest" description="Disordered" evidence="1">
    <location>
        <begin position="1"/>
        <end position="28"/>
    </location>
</feature>
<proteinExistence type="predicted"/>
<dbReference type="EMBL" id="JABXBU010000030">
    <property type="protein sequence ID" value="KAF8785615.1"/>
    <property type="molecule type" value="Genomic_DNA"/>
</dbReference>
<protein>
    <submittedName>
        <fullName evidence="2">Uncharacterized protein</fullName>
    </submittedName>
</protein>
<evidence type="ECO:0000256" key="1">
    <source>
        <dbReference type="SAM" id="MobiDB-lite"/>
    </source>
</evidence>
<keyword evidence="3" id="KW-1185">Reference proteome</keyword>
<name>A0A8T0F5S0_ARGBR</name>